<feature type="compositionally biased region" description="Pro residues" evidence="6">
    <location>
        <begin position="65"/>
        <end position="78"/>
    </location>
</feature>
<dbReference type="InterPro" id="IPR013087">
    <property type="entry name" value="Znf_C2H2_type"/>
</dbReference>
<evidence type="ECO:0000256" key="3">
    <source>
        <dbReference type="ARBA" id="ARBA00022771"/>
    </source>
</evidence>
<keyword evidence="3 5" id="KW-0863">Zinc-finger</keyword>
<feature type="compositionally biased region" description="Low complexity" evidence="6">
    <location>
        <begin position="287"/>
        <end position="299"/>
    </location>
</feature>
<reference evidence="8" key="1">
    <citation type="submission" date="2021-12" db="EMBL/GenBank/DDBJ databases">
        <authorList>
            <person name="King R."/>
        </authorList>
    </citation>
    <scope>NUCLEOTIDE SEQUENCE</scope>
</reference>
<dbReference type="Gene3D" id="3.30.160.60">
    <property type="entry name" value="Classic Zinc Finger"/>
    <property type="match status" value="4"/>
</dbReference>
<feature type="domain" description="C2H2-type" evidence="7">
    <location>
        <begin position="838"/>
        <end position="865"/>
    </location>
</feature>
<dbReference type="Pfam" id="PF00096">
    <property type="entry name" value="zf-C2H2"/>
    <property type="match status" value="2"/>
</dbReference>
<dbReference type="PROSITE" id="PS50157">
    <property type="entry name" value="ZINC_FINGER_C2H2_2"/>
    <property type="match status" value="5"/>
</dbReference>
<dbReference type="Proteomes" id="UP001152759">
    <property type="component" value="Chromosome 1"/>
</dbReference>
<accession>A0A9P0A0U2</accession>
<feature type="compositionally biased region" description="Polar residues" evidence="6">
    <location>
        <begin position="926"/>
        <end position="935"/>
    </location>
</feature>
<feature type="region of interest" description="Disordered" evidence="6">
    <location>
        <begin position="63"/>
        <end position="114"/>
    </location>
</feature>
<sequence>MAQTSQPPSQQHPHQCNPCNLVFDSLKSLEVHHTYNHSKNSSEYPFNRSPAYPGYVLGPGADFPVIPPASSPHSPQPNQPHQNQSYRYHPYNNYPPESPRNNVSSSSPGVNNQPRARGFMCDRCNFIADSQQRLLEHLSVAHAKSPTSNFPFNDCFPPPAAKPPGSGEEILDLDSQKVHVYNPALGEPNEENGINGRNHSVNAMVSSWVNNSHPEKKYYQMSHHNGNLPSPDFPSVSSTTISPPTSESMQQMQSLNSYQPYEQNQQLPSQISSSQTVPNLPTPVPNGKSGKSSGGSWKSNEARRPKTYNCSACNKWFTSSGHLKRHYNTTLHKNAVKQSNQPDPAVLPISVHHHPQKDPTFAAGLQGSAPSPPPPSSRSANEEGGSTPAPLHSTKTECESPIPINNANNSRNVTSPTNYNNYPNFLSNSPNLMAGPSEHQSGGLLLSHPHLPQINSHLSPMSPHLPPSINSHLPPINSHLSSISPHQYPPHPPQYHPTSNIHLIQSTSPAAAMPTPQFMALAPSQGIPPSGSPGGMAMNYPNLQPPHVSSTQAITTNSNFGNSNSEGVQPYQSGEHPNDAYYPAHGFGHFQNVAFNQIVEPDYYNSSQGIEDVGGQVRPLSAESKAQSPHNESYSMETFTKIGNSPTSNGVGADSRSDSGLETSPSPLDPLDIKKEYAYLSNYEESKPDVKKEYAYLSNYEESKLDIKKEYAYPSNYEESKPEIITGDFDVNRVKKENNIGFLINTEPPQFSDDVADSSQRKVKPKPPVKKRNTSSKDFDEKNQVSSSLDSFPRAGADSPKVENKVIHRCDECDKIFNRSCYLTQHNKSFHSGVEKPYKCYRCGKRFVAESLHREHFSKHGGDKPFKCDMCPKQFNHKTDLRRHMCLHSGEKPFSCDVCGKGFIRKDHMLKHTETHRRKYKEPPVFSSTPPKILS</sequence>
<dbReference type="PANTHER" id="PTHR24408">
    <property type="entry name" value="ZINC FINGER PROTEIN"/>
    <property type="match status" value="1"/>
</dbReference>
<dbReference type="PANTHER" id="PTHR24408:SF58">
    <property type="entry name" value="TRANSCRIPTION FACTOR (TFIIIA), PUTATIVE (AFU_ORTHOLOGUE AFUA_1G05150)-RELATED"/>
    <property type="match status" value="1"/>
</dbReference>
<evidence type="ECO:0000256" key="1">
    <source>
        <dbReference type="ARBA" id="ARBA00022723"/>
    </source>
</evidence>
<dbReference type="GO" id="GO:0005634">
    <property type="term" value="C:nucleus"/>
    <property type="evidence" value="ECO:0007669"/>
    <property type="project" value="TreeGrafter"/>
</dbReference>
<feature type="compositionally biased region" description="Basic residues" evidence="6">
    <location>
        <begin position="761"/>
        <end position="774"/>
    </location>
</feature>
<protein>
    <recommendedName>
        <fullName evidence="7">C2H2-type domain-containing protein</fullName>
    </recommendedName>
</protein>
<dbReference type="InterPro" id="IPR022755">
    <property type="entry name" value="Znf_C2H2_jaz"/>
</dbReference>
<dbReference type="Pfam" id="PF12171">
    <property type="entry name" value="zf-C2H2_jaz"/>
    <property type="match status" value="1"/>
</dbReference>
<dbReference type="PROSITE" id="PS00028">
    <property type="entry name" value="ZINC_FINGER_C2H2_1"/>
    <property type="match status" value="6"/>
</dbReference>
<feature type="compositionally biased region" description="Polar residues" evidence="6">
    <location>
        <begin position="403"/>
        <end position="416"/>
    </location>
</feature>
<evidence type="ECO:0000259" key="7">
    <source>
        <dbReference type="PROSITE" id="PS50157"/>
    </source>
</evidence>
<proteinExistence type="predicted"/>
<feature type="region of interest" description="Disordered" evidence="6">
    <location>
        <begin position="914"/>
        <end position="935"/>
    </location>
</feature>
<evidence type="ECO:0000313" key="8">
    <source>
        <dbReference type="EMBL" id="CAH0381861.1"/>
    </source>
</evidence>
<feature type="domain" description="C2H2-type" evidence="7">
    <location>
        <begin position="866"/>
        <end position="893"/>
    </location>
</feature>
<feature type="domain" description="C2H2-type" evidence="7">
    <location>
        <begin position="808"/>
        <end position="836"/>
    </location>
</feature>
<feature type="compositionally biased region" description="Low complexity" evidence="6">
    <location>
        <begin position="234"/>
        <end position="248"/>
    </location>
</feature>
<feature type="compositionally biased region" description="Polar residues" evidence="6">
    <location>
        <begin position="639"/>
        <end position="650"/>
    </location>
</feature>
<evidence type="ECO:0000256" key="6">
    <source>
        <dbReference type="SAM" id="MobiDB-lite"/>
    </source>
</evidence>
<feature type="region of interest" description="Disordered" evidence="6">
    <location>
        <begin position="337"/>
        <end position="416"/>
    </location>
</feature>
<dbReference type="GO" id="GO:0008270">
    <property type="term" value="F:zinc ion binding"/>
    <property type="evidence" value="ECO:0007669"/>
    <property type="project" value="UniProtKB-KW"/>
</dbReference>
<feature type="compositionally biased region" description="Low complexity" evidence="6">
    <location>
        <begin position="99"/>
        <end position="114"/>
    </location>
</feature>
<evidence type="ECO:0000256" key="2">
    <source>
        <dbReference type="ARBA" id="ARBA00022737"/>
    </source>
</evidence>
<dbReference type="EMBL" id="OU963862">
    <property type="protein sequence ID" value="CAH0381861.1"/>
    <property type="molecule type" value="Genomic_DNA"/>
</dbReference>
<dbReference type="SUPFAM" id="SSF57667">
    <property type="entry name" value="beta-beta-alpha zinc fingers"/>
    <property type="match status" value="3"/>
</dbReference>
<feature type="domain" description="C2H2-type" evidence="7">
    <location>
        <begin position="308"/>
        <end position="337"/>
    </location>
</feature>
<feature type="region of interest" description="Disordered" evidence="6">
    <location>
        <begin position="219"/>
        <end position="304"/>
    </location>
</feature>
<gene>
    <name evidence="8" type="ORF">BEMITA_LOCUS1468</name>
</gene>
<feature type="region of interest" description="Disordered" evidence="6">
    <location>
        <begin position="745"/>
        <end position="800"/>
    </location>
</feature>
<keyword evidence="9" id="KW-1185">Reference proteome</keyword>
<keyword evidence="2" id="KW-0677">Repeat</keyword>
<evidence type="ECO:0000313" key="9">
    <source>
        <dbReference type="Proteomes" id="UP001152759"/>
    </source>
</evidence>
<dbReference type="SMART" id="SM00355">
    <property type="entry name" value="ZnF_C2H2"/>
    <property type="match status" value="7"/>
</dbReference>
<dbReference type="InterPro" id="IPR036236">
    <property type="entry name" value="Znf_C2H2_sf"/>
</dbReference>
<dbReference type="AlphaFoldDB" id="A0A9P0A0U2"/>
<evidence type="ECO:0000256" key="4">
    <source>
        <dbReference type="ARBA" id="ARBA00022833"/>
    </source>
</evidence>
<name>A0A9P0A0U2_BEMTA</name>
<keyword evidence="4" id="KW-0862">Zinc</keyword>
<feature type="domain" description="C2H2-type" evidence="7">
    <location>
        <begin position="894"/>
        <end position="921"/>
    </location>
</feature>
<feature type="compositionally biased region" description="Polar residues" evidence="6">
    <location>
        <begin position="249"/>
        <end position="279"/>
    </location>
</feature>
<evidence type="ECO:0000256" key="5">
    <source>
        <dbReference type="PROSITE-ProRule" id="PRU00042"/>
    </source>
</evidence>
<keyword evidence="1" id="KW-0479">Metal-binding</keyword>
<organism evidence="8 9">
    <name type="scientific">Bemisia tabaci</name>
    <name type="common">Sweetpotato whitefly</name>
    <name type="synonym">Aleurodes tabaci</name>
    <dbReference type="NCBI Taxonomy" id="7038"/>
    <lineage>
        <taxon>Eukaryota</taxon>
        <taxon>Metazoa</taxon>
        <taxon>Ecdysozoa</taxon>
        <taxon>Arthropoda</taxon>
        <taxon>Hexapoda</taxon>
        <taxon>Insecta</taxon>
        <taxon>Pterygota</taxon>
        <taxon>Neoptera</taxon>
        <taxon>Paraneoptera</taxon>
        <taxon>Hemiptera</taxon>
        <taxon>Sternorrhyncha</taxon>
        <taxon>Aleyrodoidea</taxon>
        <taxon>Aleyrodidae</taxon>
        <taxon>Aleyrodinae</taxon>
        <taxon>Bemisia</taxon>
    </lineage>
</organism>
<feature type="region of interest" description="Disordered" evidence="6">
    <location>
        <begin position="639"/>
        <end position="668"/>
    </location>
</feature>
<dbReference type="FunFam" id="3.30.160.60:FF:000448">
    <property type="entry name" value="RE1-silencing transcription factor A"/>
    <property type="match status" value="1"/>
</dbReference>
<feature type="region of interest" description="Disordered" evidence="6">
    <location>
        <begin position="430"/>
        <end position="498"/>
    </location>
</feature>
<dbReference type="GO" id="GO:0000981">
    <property type="term" value="F:DNA-binding transcription factor activity, RNA polymerase II-specific"/>
    <property type="evidence" value="ECO:0007669"/>
    <property type="project" value="TreeGrafter"/>
</dbReference>
<dbReference type="KEGG" id="btab:109043156"/>
<dbReference type="FunFam" id="3.30.160.60:FF:000624">
    <property type="entry name" value="zinc finger protein 697"/>
    <property type="match status" value="1"/>
</dbReference>
<dbReference type="GO" id="GO:0043565">
    <property type="term" value="F:sequence-specific DNA binding"/>
    <property type="evidence" value="ECO:0007669"/>
    <property type="project" value="TreeGrafter"/>
</dbReference>
<dbReference type="FunFam" id="3.30.160.60:FF:000446">
    <property type="entry name" value="Zinc finger protein"/>
    <property type="match status" value="1"/>
</dbReference>